<feature type="compositionally biased region" description="Low complexity" evidence="1">
    <location>
        <begin position="267"/>
        <end position="287"/>
    </location>
</feature>
<reference evidence="2 3" key="2">
    <citation type="submission" date="2018-11" db="EMBL/GenBank/DDBJ databases">
        <authorList>
            <consortium name="Pathogen Informatics"/>
        </authorList>
    </citation>
    <scope>NUCLEOTIDE SEQUENCE [LARGE SCALE GENOMIC DNA]</scope>
</reference>
<dbReference type="EMBL" id="UYRS01000049">
    <property type="protein sequence ID" value="VDK20844.1"/>
    <property type="molecule type" value="Genomic_DNA"/>
</dbReference>
<evidence type="ECO:0000256" key="1">
    <source>
        <dbReference type="SAM" id="MobiDB-lite"/>
    </source>
</evidence>
<evidence type="ECO:0000313" key="4">
    <source>
        <dbReference type="WBParaSite" id="TASK_0000039201-mRNA-1"/>
    </source>
</evidence>
<feature type="compositionally biased region" description="Basic and acidic residues" evidence="1">
    <location>
        <begin position="252"/>
        <end position="261"/>
    </location>
</feature>
<protein>
    <submittedName>
        <fullName evidence="4">PDZ domain-containing protein</fullName>
    </submittedName>
</protein>
<evidence type="ECO:0000313" key="2">
    <source>
        <dbReference type="EMBL" id="VDK20844.1"/>
    </source>
</evidence>
<feature type="region of interest" description="Disordered" evidence="1">
    <location>
        <begin position="252"/>
        <end position="287"/>
    </location>
</feature>
<dbReference type="SUPFAM" id="SSF50156">
    <property type="entry name" value="PDZ domain-like"/>
    <property type="match status" value="1"/>
</dbReference>
<dbReference type="Proteomes" id="UP000282613">
    <property type="component" value="Unassembled WGS sequence"/>
</dbReference>
<sequence>MNESPAYGHLRSGQVIKTINGQSVLGLKREDITDLLNIDDEVVVLEVTPAVLNDPKSLLFAREYGRGSVGPRSFNRPYRRNSEMSAALERRGSNACVEMPTNLPNCRDEFERIHSQRKQSRELTFSQMENLRLQRAASVDVYNSDRRSSSTLPPQESQQPGELVDGQGEEDNGMTGLRYMGAHIPSRSFKALALLMGMDPSDANMGQQSTKPVSTGEVISNLHNSAEAIVNVPKPSEPCRTVIDVRAAAEAMRKESLDHAPSDGNGSVSSSLPPHPPSNYSSSVKAL</sequence>
<gene>
    <name evidence="2" type="ORF">TASK_LOCUS393</name>
</gene>
<keyword evidence="3" id="KW-1185">Reference proteome</keyword>
<reference evidence="4" key="1">
    <citation type="submission" date="2017-02" db="UniProtKB">
        <authorList>
            <consortium name="WormBaseParasite"/>
        </authorList>
    </citation>
    <scope>IDENTIFICATION</scope>
</reference>
<dbReference type="InterPro" id="IPR036034">
    <property type="entry name" value="PDZ_sf"/>
</dbReference>
<dbReference type="AlphaFoldDB" id="A0A0R3VT50"/>
<dbReference type="WBParaSite" id="TASK_0000039201-mRNA-1">
    <property type="protein sequence ID" value="TASK_0000039201-mRNA-1"/>
    <property type="gene ID" value="TASK_0000039201"/>
</dbReference>
<feature type="compositionally biased region" description="Polar residues" evidence="1">
    <location>
        <begin position="149"/>
        <end position="160"/>
    </location>
</feature>
<accession>A0A0R3VT50</accession>
<organism evidence="4">
    <name type="scientific">Taenia asiatica</name>
    <name type="common">Asian tapeworm</name>
    <dbReference type="NCBI Taxonomy" id="60517"/>
    <lineage>
        <taxon>Eukaryota</taxon>
        <taxon>Metazoa</taxon>
        <taxon>Spiralia</taxon>
        <taxon>Lophotrochozoa</taxon>
        <taxon>Platyhelminthes</taxon>
        <taxon>Cestoda</taxon>
        <taxon>Eucestoda</taxon>
        <taxon>Cyclophyllidea</taxon>
        <taxon>Taeniidae</taxon>
        <taxon>Taenia</taxon>
    </lineage>
</organism>
<dbReference type="OrthoDB" id="6246490at2759"/>
<proteinExistence type="predicted"/>
<name>A0A0R3VT50_TAEAS</name>
<evidence type="ECO:0000313" key="3">
    <source>
        <dbReference type="Proteomes" id="UP000282613"/>
    </source>
</evidence>
<feature type="region of interest" description="Disordered" evidence="1">
    <location>
        <begin position="140"/>
        <end position="178"/>
    </location>
</feature>